<name>A0A7M1RS06_9CAUD</name>
<evidence type="ECO:0000313" key="1">
    <source>
        <dbReference type="EMBL" id="QOR56924.1"/>
    </source>
</evidence>
<evidence type="ECO:0000313" key="2">
    <source>
        <dbReference type="Proteomes" id="UP000593985"/>
    </source>
</evidence>
<proteinExistence type="predicted"/>
<dbReference type="Proteomes" id="UP000593985">
    <property type="component" value="Segment"/>
</dbReference>
<organism evidence="1 2">
    <name type="scientific">uncultured phage cr60_1</name>
    <dbReference type="NCBI Taxonomy" id="2772082"/>
    <lineage>
        <taxon>Viruses</taxon>
        <taxon>Duplodnaviria</taxon>
        <taxon>Heunggongvirae</taxon>
        <taxon>Uroviricota</taxon>
        <taxon>Caudoviricetes</taxon>
        <taxon>Crassvirales</taxon>
        <taxon>Suoliviridae</taxon>
        <taxon>Loutivirinae</taxon>
        <taxon>Buchavirus</taxon>
        <taxon>Buchavirus hominis</taxon>
    </lineage>
</organism>
<dbReference type="GeneID" id="65130848"/>
<dbReference type="RefSeq" id="YP_010112376.1">
    <property type="nucleotide sequence ID" value="NC_055891.1"/>
</dbReference>
<reference evidence="1 2" key="1">
    <citation type="submission" date="2020-07" db="EMBL/GenBank/DDBJ databases">
        <title>Taxonomic proposal: Crassvirales, a new order of highly abundant and diverse bacterial viruses.</title>
        <authorList>
            <person name="Shkoporov A.N."/>
            <person name="Stockdale S.R."/>
            <person name="Guerin E."/>
            <person name="Ross R.P."/>
            <person name="Hill C."/>
        </authorList>
    </citation>
    <scope>NUCLEOTIDE SEQUENCE [LARGE SCALE GENOMIC DNA]</scope>
</reference>
<sequence length="126" mass="15019">MRSLMLDAGSIILWKEYNILHKLWNKLRRKELPFNRFTIVGQKTELLTSDKLENVIVYEPIRKYNKLESNKLTTITFGLGSSKQWDEVVTIINLVRPNTLLTTSSIDKCKYYKKVQWNEKLDEYIY</sequence>
<keyword evidence="2" id="KW-1185">Reference proteome</keyword>
<dbReference type="KEGG" id="vg:65130848"/>
<dbReference type="EMBL" id="MT774398">
    <property type="protein sequence ID" value="QOR56924.1"/>
    <property type="molecule type" value="Genomic_DNA"/>
</dbReference>
<protein>
    <submittedName>
        <fullName evidence="1">Uncharacterized protein</fullName>
    </submittedName>
</protein>
<accession>A0A7M1RS06</accession>